<name>A0A133XXE4_9ACTN</name>
<reference evidence="2" key="1">
    <citation type="submission" date="2016-01" db="EMBL/GenBank/DDBJ databases">
        <authorList>
            <person name="Mitreva M."/>
            <person name="Pepin K.H."/>
            <person name="Mihindukulasuriya K.A."/>
            <person name="Fulton R."/>
            <person name="Fronick C."/>
            <person name="O'Laughlin M."/>
            <person name="Miner T."/>
            <person name="Herter B."/>
            <person name="Rosa B.A."/>
            <person name="Cordes M."/>
            <person name="Tomlinson C."/>
            <person name="Wollam A."/>
            <person name="Palsikar V.B."/>
            <person name="Mardis E.R."/>
            <person name="Wilson R.K."/>
        </authorList>
    </citation>
    <scope>NUCLEOTIDE SEQUENCE [LARGE SCALE GENOMIC DNA]</scope>
    <source>
        <strain evidence="2">DNF00019</strain>
    </source>
</reference>
<accession>A0A133XXE4</accession>
<evidence type="ECO:0000313" key="1">
    <source>
        <dbReference type="EMBL" id="KXB35632.1"/>
    </source>
</evidence>
<comment type="caution">
    <text evidence="1">The sequence shown here is derived from an EMBL/GenBank/DDBJ whole genome shotgun (WGS) entry which is preliminary data.</text>
</comment>
<dbReference type="STRING" id="1393034.HMPREF3192_00037"/>
<protein>
    <submittedName>
        <fullName evidence="1">Uncharacterized protein</fullName>
    </submittedName>
</protein>
<keyword evidence="2" id="KW-1185">Reference proteome</keyword>
<dbReference type="EMBL" id="LSCR01000001">
    <property type="protein sequence ID" value="KXB35632.1"/>
    <property type="molecule type" value="Genomic_DNA"/>
</dbReference>
<organism evidence="1 2">
    <name type="scientific">Atopobium deltae</name>
    <dbReference type="NCBI Taxonomy" id="1393034"/>
    <lineage>
        <taxon>Bacteria</taxon>
        <taxon>Bacillati</taxon>
        <taxon>Actinomycetota</taxon>
        <taxon>Coriobacteriia</taxon>
        <taxon>Coriobacteriales</taxon>
        <taxon>Atopobiaceae</taxon>
        <taxon>Atopobium</taxon>
    </lineage>
</organism>
<proteinExistence type="predicted"/>
<sequence>MTAYFLSTKGLELLVVLETLLQTSFYVTPLSRISVGRNFKPNAYLAFAPTA</sequence>
<gene>
    <name evidence="1" type="ORF">HMPREF3192_00037</name>
</gene>
<evidence type="ECO:0000313" key="2">
    <source>
        <dbReference type="Proteomes" id="UP000070675"/>
    </source>
</evidence>
<dbReference type="Proteomes" id="UP000070675">
    <property type="component" value="Unassembled WGS sequence"/>
</dbReference>
<dbReference type="AlphaFoldDB" id="A0A133XXE4"/>